<feature type="transmembrane region" description="Helical" evidence="8">
    <location>
        <begin position="396"/>
        <end position="413"/>
    </location>
</feature>
<evidence type="ECO:0000313" key="11">
    <source>
        <dbReference type="Proteomes" id="UP000176101"/>
    </source>
</evidence>
<evidence type="ECO:0000256" key="7">
    <source>
        <dbReference type="ARBA" id="ARBA00023251"/>
    </source>
</evidence>
<dbReference type="GO" id="GO:0046677">
    <property type="term" value="P:response to antibiotic"/>
    <property type="evidence" value="ECO:0007669"/>
    <property type="project" value="UniProtKB-KW"/>
</dbReference>
<keyword evidence="4 8" id="KW-0812">Transmembrane</keyword>
<dbReference type="CDD" id="cd17321">
    <property type="entry name" value="MFS_MMR_MDR_like"/>
    <property type="match status" value="1"/>
</dbReference>
<evidence type="ECO:0000256" key="6">
    <source>
        <dbReference type="ARBA" id="ARBA00023136"/>
    </source>
</evidence>
<dbReference type="GO" id="GO:0022857">
    <property type="term" value="F:transmembrane transporter activity"/>
    <property type="evidence" value="ECO:0007669"/>
    <property type="project" value="InterPro"/>
</dbReference>
<proteinExistence type="predicted"/>
<reference evidence="10 11" key="1">
    <citation type="journal article" date="2016" name="Front. Microbiol.">
        <title>Comparative Genomics Analysis of Streptomyces Species Reveals Their Adaptation to the Marine Environment and Their Diversity at the Genomic Level.</title>
        <authorList>
            <person name="Tian X."/>
            <person name="Zhang Z."/>
            <person name="Yang T."/>
            <person name="Chen M."/>
            <person name="Li J."/>
            <person name="Chen F."/>
            <person name="Yang J."/>
            <person name="Li W."/>
            <person name="Zhang B."/>
            <person name="Zhang Z."/>
            <person name="Wu J."/>
            <person name="Zhang C."/>
            <person name="Long L."/>
            <person name="Xiao J."/>
        </authorList>
    </citation>
    <scope>NUCLEOTIDE SEQUENCE [LARGE SCALE GENOMIC DNA]</scope>
    <source>
        <strain evidence="10 11">SCSIO 02100</strain>
    </source>
</reference>
<evidence type="ECO:0000256" key="4">
    <source>
        <dbReference type="ARBA" id="ARBA00022692"/>
    </source>
</evidence>
<feature type="transmembrane region" description="Helical" evidence="8">
    <location>
        <begin position="219"/>
        <end position="239"/>
    </location>
</feature>
<evidence type="ECO:0000256" key="3">
    <source>
        <dbReference type="ARBA" id="ARBA00022475"/>
    </source>
</evidence>
<dbReference type="PATRIC" id="fig|1075402.3.peg.4030"/>
<dbReference type="RefSeq" id="WP_070195768.1">
    <property type="nucleotide sequence ID" value="NZ_LJGU01000113.1"/>
</dbReference>
<feature type="transmembrane region" description="Helical" evidence="8">
    <location>
        <begin position="150"/>
        <end position="172"/>
    </location>
</feature>
<name>A0A1E7KLB7_9ACTN</name>
<feature type="transmembrane region" description="Helical" evidence="8">
    <location>
        <begin position="33"/>
        <end position="51"/>
    </location>
</feature>
<evidence type="ECO:0000256" key="5">
    <source>
        <dbReference type="ARBA" id="ARBA00022989"/>
    </source>
</evidence>
<evidence type="ECO:0000313" key="10">
    <source>
        <dbReference type="EMBL" id="OEV04690.1"/>
    </source>
</evidence>
<comment type="subcellular location">
    <subcellularLocation>
        <location evidence="1">Cell membrane</location>
        <topology evidence="1">Multi-pass membrane protein</topology>
    </subcellularLocation>
</comment>
<keyword evidence="6 8" id="KW-0472">Membrane</keyword>
<accession>A0A1E7KLB7</accession>
<dbReference type="STRING" id="1075402.AN216_06250"/>
<dbReference type="Gene3D" id="1.20.1720.10">
    <property type="entry name" value="Multidrug resistance protein D"/>
    <property type="match status" value="1"/>
</dbReference>
<keyword evidence="5 8" id="KW-1133">Transmembrane helix</keyword>
<dbReference type="InterPro" id="IPR020846">
    <property type="entry name" value="MFS_dom"/>
</dbReference>
<keyword evidence="7" id="KW-0046">Antibiotic resistance</keyword>
<feature type="domain" description="Major facilitator superfamily (MFS) profile" evidence="9">
    <location>
        <begin position="1"/>
        <end position="442"/>
    </location>
</feature>
<feature type="transmembrane region" description="Helical" evidence="8">
    <location>
        <begin position="125"/>
        <end position="144"/>
    </location>
</feature>
<sequence length="459" mass="47169">MSLLQFFVALDVTVVNIALPSIRADFDVDGHTLAWVVVGYTITGGGMLMLGGRLGDLLGRRRVLVLGTSVFGAASLLAGLAPTFGLLVVARLLQGAGEAIALPAAMAVIVLLFPEGPRRSRALSGWAAVASCGLVLGFVLAGVITDRLGWRWIFLISVPFLVIVLLAAVFLVEGDRSEGDRSVAKDSKPLDLPGAVLLTACPLLFIFGVVEAGEAGTPAWVVVGALTGAVVAGMGFSRVEARSRDPLLPPRFFANRTRVAANLATMLLSGALSTSFLLFTFYLQDRLGIGPLGTGLTMLPLALSLIGFSLLVPRLLSRWGARGCVRAGIGFTAAAMATIALVANLRAEGVAMIPAMVLIAAGMGFGIVGLQYLAVSGVTEDDAGIASGIQRAADQLGGALGVAVCVGIGFAPSRHAFDPFLVASLLAGLGLVVGAIVAWRMPAPAAVPTPVTDPRQQAA</sequence>
<feature type="transmembrane region" description="Helical" evidence="8">
    <location>
        <begin position="63"/>
        <end position="89"/>
    </location>
</feature>
<feature type="transmembrane region" description="Helical" evidence="8">
    <location>
        <begin position="289"/>
        <end position="312"/>
    </location>
</feature>
<dbReference type="OrthoDB" id="4668943at2"/>
<evidence type="ECO:0000259" key="9">
    <source>
        <dbReference type="PROSITE" id="PS50850"/>
    </source>
</evidence>
<dbReference type="Proteomes" id="UP000176101">
    <property type="component" value="Unassembled WGS sequence"/>
</dbReference>
<feature type="transmembrane region" description="Helical" evidence="8">
    <location>
        <begin position="259"/>
        <end position="283"/>
    </location>
</feature>
<feature type="transmembrane region" description="Helical" evidence="8">
    <location>
        <begin position="324"/>
        <end position="345"/>
    </location>
</feature>
<dbReference type="SUPFAM" id="SSF103473">
    <property type="entry name" value="MFS general substrate transporter"/>
    <property type="match status" value="1"/>
</dbReference>
<feature type="transmembrane region" description="Helical" evidence="8">
    <location>
        <begin position="192"/>
        <end position="213"/>
    </location>
</feature>
<dbReference type="EMBL" id="LJGU01000113">
    <property type="protein sequence ID" value="OEV04690.1"/>
    <property type="molecule type" value="Genomic_DNA"/>
</dbReference>
<protein>
    <submittedName>
        <fullName evidence="10">MFS transporter permease</fullName>
    </submittedName>
</protein>
<keyword evidence="2" id="KW-0813">Transport</keyword>
<organism evidence="10 11">
    <name type="scientific">Streptomyces oceani</name>
    <dbReference type="NCBI Taxonomy" id="1075402"/>
    <lineage>
        <taxon>Bacteria</taxon>
        <taxon>Bacillati</taxon>
        <taxon>Actinomycetota</taxon>
        <taxon>Actinomycetes</taxon>
        <taxon>Kitasatosporales</taxon>
        <taxon>Streptomycetaceae</taxon>
        <taxon>Streptomyces</taxon>
    </lineage>
</organism>
<evidence type="ECO:0000256" key="2">
    <source>
        <dbReference type="ARBA" id="ARBA00022448"/>
    </source>
</evidence>
<gene>
    <name evidence="10" type="ORF">AN216_06250</name>
</gene>
<dbReference type="GO" id="GO:0005886">
    <property type="term" value="C:plasma membrane"/>
    <property type="evidence" value="ECO:0007669"/>
    <property type="project" value="UniProtKB-SubCell"/>
</dbReference>
<keyword evidence="11" id="KW-1185">Reference proteome</keyword>
<feature type="transmembrane region" description="Helical" evidence="8">
    <location>
        <begin position="419"/>
        <end position="439"/>
    </location>
</feature>
<dbReference type="Pfam" id="PF07690">
    <property type="entry name" value="MFS_1"/>
    <property type="match status" value="1"/>
</dbReference>
<feature type="transmembrane region" description="Helical" evidence="8">
    <location>
        <begin position="95"/>
        <end position="113"/>
    </location>
</feature>
<dbReference type="PANTHER" id="PTHR42718">
    <property type="entry name" value="MAJOR FACILITATOR SUPERFAMILY MULTIDRUG TRANSPORTER MFSC"/>
    <property type="match status" value="1"/>
</dbReference>
<dbReference type="InterPro" id="IPR036259">
    <property type="entry name" value="MFS_trans_sf"/>
</dbReference>
<dbReference type="InterPro" id="IPR011701">
    <property type="entry name" value="MFS"/>
</dbReference>
<dbReference type="PROSITE" id="PS50850">
    <property type="entry name" value="MFS"/>
    <property type="match status" value="1"/>
</dbReference>
<comment type="caution">
    <text evidence="10">The sequence shown here is derived from an EMBL/GenBank/DDBJ whole genome shotgun (WGS) entry which is preliminary data.</text>
</comment>
<evidence type="ECO:0000256" key="1">
    <source>
        <dbReference type="ARBA" id="ARBA00004651"/>
    </source>
</evidence>
<dbReference type="PANTHER" id="PTHR42718:SF46">
    <property type="entry name" value="BLR6921 PROTEIN"/>
    <property type="match status" value="1"/>
</dbReference>
<evidence type="ECO:0000256" key="8">
    <source>
        <dbReference type="SAM" id="Phobius"/>
    </source>
</evidence>
<dbReference type="AlphaFoldDB" id="A0A1E7KLB7"/>
<dbReference type="Gene3D" id="1.20.1250.20">
    <property type="entry name" value="MFS general substrate transporter like domains"/>
    <property type="match status" value="1"/>
</dbReference>
<keyword evidence="3" id="KW-1003">Cell membrane</keyword>
<feature type="transmembrane region" description="Helical" evidence="8">
    <location>
        <begin position="351"/>
        <end position="375"/>
    </location>
</feature>